<evidence type="ECO:0000313" key="2">
    <source>
        <dbReference type="Proteomes" id="UP000663873"/>
    </source>
</evidence>
<reference evidence="1" key="1">
    <citation type="submission" date="2021-02" db="EMBL/GenBank/DDBJ databases">
        <authorList>
            <person name="Nowell W R."/>
        </authorList>
    </citation>
    <scope>NUCLEOTIDE SEQUENCE</scope>
</reference>
<comment type="caution">
    <text evidence="1">The sequence shown here is derived from an EMBL/GenBank/DDBJ whole genome shotgun (WGS) entry which is preliminary data.</text>
</comment>
<proteinExistence type="predicted"/>
<protein>
    <submittedName>
        <fullName evidence="1">Uncharacterized protein</fullName>
    </submittedName>
</protein>
<name>A0A821EA84_9BILA</name>
<evidence type="ECO:0000313" key="1">
    <source>
        <dbReference type="EMBL" id="CAF4633299.1"/>
    </source>
</evidence>
<feature type="non-terminal residue" evidence="1">
    <location>
        <position position="44"/>
    </location>
</feature>
<organism evidence="1 2">
    <name type="scientific">Rotaria socialis</name>
    <dbReference type="NCBI Taxonomy" id="392032"/>
    <lineage>
        <taxon>Eukaryota</taxon>
        <taxon>Metazoa</taxon>
        <taxon>Spiralia</taxon>
        <taxon>Gnathifera</taxon>
        <taxon>Rotifera</taxon>
        <taxon>Eurotatoria</taxon>
        <taxon>Bdelloidea</taxon>
        <taxon>Philodinida</taxon>
        <taxon>Philodinidae</taxon>
        <taxon>Rotaria</taxon>
    </lineage>
</organism>
<keyword evidence="2" id="KW-1185">Reference proteome</keyword>
<dbReference type="AlphaFoldDB" id="A0A821EA84"/>
<dbReference type="Proteomes" id="UP000663873">
    <property type="component" value="Unassembled WGS sequence"/>
</dbReference>
<dbReference type="EMBL" id="CAJOBP010028271">
    <property type="protein sequence ID" value="CAF4633299.1"/>
    <property type="molecule type" value="Genomic_DNA"/>
</dbReference>
<accession>A0A821EA84</accession>
<sequence>MESTDMNSRMSTLTIDLDRLSDFRKSETSLLSAANDDSSFQPNE</sequence>
<gene>
    <name evidence="1" type="ORF">UJA718_LOCUS32701</name>
</gene>